<dbReference type="InterPro" id="IPR050396">
    <property type="entry name" value="Glycosyltr_51/Transpeptidase"/>
</dbReference>
<sequence length="106" mass="11332">MRQSSDSVYKASLGNGEYIDVVQPQVATTLIDWHTGTVEAIVGGRSKPTGLKQTNRAYQINMPVGSSLKPLSVYGPAFDMGYSPGTPVINAPIKIKGWDDGGEKGY</sequence>
<dbReference type="Gene3D" id="3.40.710.10">
    <property type="entry name" value="DD-peptidase/beta-lactamase superfamily"/>
    <property type="match status" value="1"/>
</dbReference>
<keyword evidence="2" id="KW-0808">Transferase</keyword>
<organism evidence="3">
    <name type="scientific">uncultured Caldicellulosiruptor sp</name>
    <dbReference type="NCBI Taxonomy" id="569407"/>
    <lineage>
        <taxon>Bacteria</taxon>
        <taxon>Bacillati</taxon>
        <taxon>Bacillota</taxon>
        <taxon>Bacillota incertae sedis</taxon>
        <taxon>Caldicellulosiruptorales</taxon>
        <taxon>Caldicellulosiruptoraceae</taxon>
        <taxon>Caldicellulosiruptor</taxon>
        <taxon>environmental samples</taxon>
    </lineage>
</organism>
<keyword evidence="1" id="KW-0328">Glycosyltransferase</keyword>
<dbReference type="GO" id="GO:0008955">
    <property type="term" value="F:peptidoglycan glycosyltransferase activity"/>
    <property type="evidence" value="ECO:0007669"/>
    <property type="project" value="TreeGrafter"/>
</dbReference>
<name>A0A060BM73_9FIRM</name>
<feature type="non-terminal residue" evidence="3">
    <location>
        <position position="106"/>
    </location>
</feature>
<dbReference type="PANTHER" id="PTHR32282:SF33">
    <property type="entry name" value="PEPTIDOGLYCAN GLYCOSYLTRANSFERASE"/>
    <property type="match status" value="1"/>
</dbReference>
<evidence type="ECO:0000256" key="1">
    <source>
        <dbReference type="ARBA" id="ARBA00022676"/>
    </source>
</evidence>
<evidence type="ECO:0000256" key="2">
    <source>
        <dbReference type="ARBA" id="ARBA00022679"/>
    </source>
</evidence>
<accession>A0A060BM73</accession>
<proteinExistence type="predicted"/>
<protein>
    <submittedName>
        <fullName evidence="3">CAZy families GT51 protein</fullName>
    </submittedName>
</protein>
<reference evidence="3" key="1">
    <citation type="journal article" date="2013" name="Environ. Microbiol.">
        <title>Seasonally variable intestinal metagenomes of the red palm weevil (Rhynchophorus ferrugineus).</title>
        <authorList>
            <person name="Jia S."/>
            <person name="Zhang X."/>
            <person name="Zhang G."/>
            <person name="Yin A."/>
            <person name="Zhang S."/>
            <person name="Li F."/>
            <person name="Wang L."/>
            <person name="Zhao D."/>
            <person name="Yun Q."/>
            <person name="Tala"/>
            <person name="Wang J."/>
            <person name="Sun G."/>
            <person name="Baabdullah M."/>
            <person name="Yu X."/>
            <person name="Hu S."/>
            <person name="Al-Mssallem I.S."/>
            <person name="Yu J."/>
        </authorList>
    </citation>
    <scope>NUCLEOTIDE SEQUENCE</scope>
</reference>
<dbReference type="SUPFAM" id="SSF56601">
    <property type="entry name" value="beta-lactamase/transpeptidase-like"/>
    <property type="match status" value="1"/>
</dbReference>
<dbReference type="EMBL" id="KF116722">
    <property type="protein sequence ID" value="AIA83969.1"/>
    <property type="molecule type" value="Genomic_DNA"/>
</dbReference>
<dbReference type="PANTHER" id="PTHR32282">
    <property type="entry name" value="BINDING PROTEIN TRANSPEPTIDASE, PUTATIVE-RELATED"/>
    <property type="match status" value="1"/>
</dbReference>
<dbReference type="AlphaFoldDB" id="A0A060BM73"/>
<dbReference type="InterPro" id="IPR012338">
    <property type="entry name" value="Beta-lactam/transpept-like"/>
</dbReference>
<evidence type="ECO:0000313" key="3">
    <source>
        <dbReference type="EMBL" id="AIA83969.1"/>
    </source>
</evidence>